<evidence type="ECO:0000256" key="5">
    <source>
        <dbReference type="ARBA" id="ARBA00022833"/>
    </source>
</evidence>
<reference evidence="11" key="1">
    <citation type="journal article" date="2022" name="bioRxiv">
        <title>Genomics of Preaxostyla Flagellates Illuminates Evolutionary Transitions and the Path Towards Mitochondrial Loss.</title>
        <authorList>
            <person name="Novak L.V.F."/>
            <person name="Treitli S.C."/>
            <person name="Pyrih J."/>
            <person name="Halakuc P."/>
            <person name="Pipaliya S.V."/>
            <person name="Vacek V."/>
            <person name="Brzon O."/>
            <person name="Soukal P."/>
            <person name="Eme L."/>
            <person name="Dacks J.B."/>
            <person name="Karnkowska A."/>
            <person name="Elias M."/>
            <person name="Hampl V."/>
        </authorList>
    </citation>
    <scope>NUCLEOTIDE SEQUENCE</scope>
    <source>
        <strain evidence="11">RCP-MX</strain>
    </source>
</reference>
<keyword evidence="6" id="KW-0805">Transcription regulation</keyword>
<protein>
    <submittedName>
        <fullName evidence="11">Uncharacterized protein</fullName>
    </submittedName>
</protein>
<keyword evidence="9" id="KW-0539">Nucleus</keyword>
<gene>
    <name evidence="11" type="ORF">PAPYR_1504</name>
</gene>
<keyword evidence="5" id="KW-0862">Zinc</keyword>
<keyword evidence="8" id="KW-0804">Transcription</keyword>
<feature type="compositionally biased region" description="Low complexity" evidence="10">
    <location>
        <begin position="464"/>
        <end position="482"/>
    </location>
</feature>
<feature type="compositionally biased region" description="Low complexity" evidence="10">
    <location>
        <begin position="754"/>
        <end position="763"/>
    </location>
</feature>
<evidence type="ECO:0000256" key="10">
    <source>
        <dbReference type="SAM" id="MobiDB-lite"/>
    </source>
</evidence>
<evidence type="ECO:0000256" key="2">
    <source>
        <dbReference type="ARBA" id="ARBA00006899"/>
    </source>
</evidence>
<comment type="similarity">
    <text evidence="2">Belongs to the RRN7/TAF1B family.</text>
</comment>
<evidence type="ECO:0000256" key="4">
    <source>
        <dbReference type="ARBA" id="ARBA00022771"/>
    </source>
</evidence>
<dbReference type="InterPro" id="IPR033599">
    <property type="entry name" value="TAF1B/Rrn7"/>
</dbReference>
<feature type="region of interest" description="Disordered" evidence="10">
    <location>
        <begin position="436"/>
        <end position="487"/>
    </location>
</feature>
<feature type="compositionally biased region" description="Basic and acidic residues" evidence="10">
    <location>
        <begin position="441"/>
        <end position="450"/>
    </location>
</feature>
<feature type="compositionally biased region" description="Low complexity" evidence="10">
    <location>
        <begin position="583"/>
        <end position="602"/>
    </location>
</feature>
<keyword evidence="4" id="KW-0863">Zinc-finger</keyword>
<feature type="compositionally biased region" description="Pro residues" evidence="10">
    <location>
        <begin position="621"/>
        <end position="637"/>
    </location>
</feature>
<feature type="compositionally biased region" description="Pro residues" evidence="10">
    <location>
        <begin position="742"/>
        <end position="753"/>
    </location>
</feature>
<sequence length="923" mass="97851">MWAKAHHEGRVGLTGVLLGLAGLCWMICSVCKGSQFFEDEDGVMVCMDCGTQVKRMVIAKIDREGDAVNASMIRIRTSDSDSERQIFIPPGGFIDHHVLSHIEYCSSFQQLLQAQLLALIQQKGFTLRVEEGVRRVWDAYLSALQSDTIRGVQPSLSLAIVYVGCLLARQPVLLEDLVWWALSGQLPLLRFHEELVGSLASRRLFTVRAQIRVEQVQGDVGRLATLMPFPLPPPNGPALALRLARTIALPASLYPLVMGLLPLLQVRGFETYYANPTPHLVACLVAAMHLAWTLDTDRPECVCPRMAGLPPWATYFQTLVALPSPLEAGLRFPENPAELPLLGGGAAEAAFVRCAGGHLGRDLEAQTTTALTALRAESLSAPAQSPAISKSPGDEVGIRLLCVFVPVPMLMRSALVCCMCALTGLLRLPGNLSSHSLPPREIPDQTRAHEAPSAPVHPPPPSFPSQAPTSPAPASATAPTQPYFIPGPPSATATVSRLFRGCAAAVAQQQRAPSPLSQPFAQSFLSQPLAQRPLKDEDGAPMQPESDGTDPLLPTTSAFSFDAQVVFDEAARKLAEEEEERALAAPSPLGPSKPLLPLSSPAPSDPEHPDSQPPLAGNTGPAPPDQLPAQPPLPPPLQYEIWEARQEPYKRRGEQPTLRKGAVPRRGSAPRDADGEDGLGDADPGDGSVRPLGRVLPPEVAVLARAPLAPSSALPARPPSPLHKSALLAPPSEDQPASSATPVPPSPSTPSSPSPLVATEAPAAPAPESAPPVVFVAPPLCMYAALEPSAEGGPPADRWWPIAAAAADQGDSAATPQQTSGRPGGRVPLLLSAACDAVVRVCMGEWANSFEILNYVSRLESALQARSLRPWPHGPHWRMAVQPPIQAAQRQALAATLLQSAAGIVTAPAPTGPKSTRPTEMLL</sequence>
<accession>A0ABQ8URS5</accession>
<feature type="compositionally biased region" description="Acidic residues" evidence="10">
    <location>
        <begin position="674"/>
        <end position="684"/>
    </location>
</feature>
<comment type="subcellular location">
    <subcellularLocation>
        <location evidence="1">Nucleus</location>
        <location evidence="1">Nucleolus</location>
    </subcellularLocation>
</comment>
<dbReference type="EMBL" id="JAPMOS010000005">
    <property type="protein sequence ID" value="KAJ4461832.1"/>
    <property type="molecule type" value="Genomic_DNA"/>
</dbReference>
<evidence type="ECO:0000256" key="6">
    <source>
        <dbReference type="ARBA" id="ARBA00023015"/>
    </source>
</evidence>
<evidence type="ECO:0000256" key="3">
    <source>
        <dbReference type="ARBA" id="ARBA00022723"/>
    </source>
</evidence>
<evidence type="ECO:0000313" key="12">
    <source>
        <dbReference type="Proteomes" id="UP001141327"/>
    </source>
</evidence>
<feature type="compositionally biased region" description="Basic and acidic residues" evidence="10">
    <location>
        <begin position="642"/>
        <end position="654"/>
    </location>
</feature>
<keyword evidence="12" id="KW-1185">Reference proteome</keyword>
<name>A0ABQ8URS5_9EUKA</name>
<feature type="region of interest" description="Disordered" evidence="10">
    <location>
        <begin position="577"/>
        <end position="693"/>
    </location>
</feature>
<keyword evidence="3" id="KW-0479">Metal-binding</keyword>
<evidence type="ECO:0000313" key="11">
    <source>
        <dbReference type="EMBL" id="KAJ4461832.1"/>
    </source>
</evidence>
<organism evidence="11 12">
    <name type="scientific">Paratrimastix pyriformis</name>
    <dbReference type="NCBI Taxonomy" id="342808"/>
    <lineage>
        <taxon>Eukaryota</taxon>
        <taxon>Metamonada</taxon>
        <taxon>Preaxostyla</taxon>
        <taxon>Paratrimastigidae</taxon>
        <taxon>Paratrimastix</taxon>
    </lineage>
</organism>
<evidence type="ECO:0000256" key="9">
    <source>
        <dbReference type="ARBA" id="ARBA00023242"/>
    </source>
</evidence>
<evidence type="ECO:0000256" key="1">
    <source>
        <dbReference type="ARBA" id="ARBA00004604"/>
    </source>
</evidence>
<dbReference type="Proteomes" id="UP001141327">
    <property type="component" value="Unassembled WGS sequence"/>
</dbReference>
<dbReference type="PANTHER" id="PTHR31576">
    <property type="entry name" value="TATA BOX-BINDING PROTEIN-ASSOCIATED FACTOR RNA POLYMERASE I SUBUNIT B"/>
    <property type="match status" value="1"/>
</dbReference>
<evidence type="ECO:0000256" key="8">
    <source>
        <dbReference type="ARBA" id="ARBA00023163"/>
    </source>
</evidence>
<keyword evidence="7" id="KW-0238">DNA-binding</keyword>
<evidence type="ECO:0000256" key="7">
    <source>
        <dbReference type="ARBA" id="ARBA00023125"/>
    </source>
</evidence>
<feature type="region of interest" description="Disordered" evidence="10">
    <location>
        <begin position="534"/>
        <end position="556"/>
    </location>
</feature>
<dbReference type="PANTHER" id="PTHR31576:SF2">
    <property type="entry name" value="TATA BOX-BINDING PROTEIN-ASSOCIATED FACTOR RNA POLYMERASE I SUBUNIT B"/>
    <property type="match status" value="1"/>
</dbReference>
<feature type="region of interest" description="Disordered" evidence="10">
    <location>
        <begin position="711"/>
        <end position="769"/>
    </location>
</feature>
<proteinExistence type="inferred from homology"/>
<comment type="caution">
    <text evidence="11">The sequence shown here is derived from an EMBL/GenBank/DDBJ whole genome shotgun (WGS) entry which is preliminary data.</text>
</comment>